<keyword evidence="1" id="KW-1133">Transmembrane helix</keyword>
<reference evidence="3 4" key="1">
    <citation type="submission" date="2019-01" db="EMBL/GenBank/DDBJ databases">
        <title>Novel species of Cellulomonas.</title>
        <authorList>
            <person name="Liu Q."/>
            <person name="Xin Y.-H."/>
        </authorList>
    </citation>
    <scope>NUCLEOTIDE SEQUENCE [LARGE SCALE GENOMIC DNA]</scope>
    <source>
        <strain evidence="3 4">HLT2-17</strain>
    </source>
</reference>
<dbReference type="GO" id="GO:0005524">
    <property type="term" value="F:ATP binding"/>
    <property type="evidence" value="ECO:0007669"/>
    <property type="project" value="UniProtKB-KW"/>
</dbReference>
<evidence type="ECO:0000256" key="1">
    <source>
        <dbReference type="SAM" id="Phobius"/>
    </source>
</evidence>
<keyword evidence="3" id="KW-0547">Nucleotide-binding</keyword>
<dbReference type="OrthoDB" id="9813149at2"/>
<dbReference type="AlphaFoldDB" id="A0A4V1ZHS1"/>
<protein>
    <submittedName>
        <fullName evidence="3">ATP-binding protein</fullName>
    </submittedName>
</protein>
<dbReference type="Gene3D" id="3.30.565.10">
    <property type="entry name" value="Histidine kinase-like ATPase, C-terminal domain"/>
    <property type="match status" value="1"/>
</dbReference>
<name>A0A4V1ZHS1_9MICO</name>
<keyword evidence="3" id="KW-0067">ATP-binding</keyword>
<accession>A0A4V1ZHS1</accession>
<feature type="transmembrane region" description="Helical" evidence="1">
    <location>
        <begin position="123"/>
        <end position="144"/>
    </location>
</feature>
<dbReference type="Proteomes" id="UP000293764">
    <property type="component" value="Unassembled WGS sequence"/>
</dbReference>
<organism evidence="3 4">
    <name type="scientific">Pengzhenrongella frigida</name>
    <dbReference type="NCBI Taxonomy" id="1259133"/>
    <lineage>
        <taxon>Bacteria</taxon>
        <taxon>Bacillati</taxon>
        <taxon>Actinomycetota</taxon>
        <taxon>Actinomycetes</taxon>
        <taxon>Micrococcales</taxon>
        <taxon>Pengzhenrongella</taxon>
    </lineage>
</organism>
<feature type="transmembrane region" description="Helical" evidence="1">
    <location>
        <begin position="90"/>
        <end position="111"/>
    </location>
</feature>
<feature type="domain" description="Sensor histidine kinase NatK-like C-terminal" evidence="2">
    <location>
        <begin position="328"/>
        <end position="434"/>
    </location>
</feature>
<evidence type="ECO:0000313" key="3">
    <source>
        <dbReference type="EMBL" id="RYV53024.1"/>
    </source>
</evidence>
<dbReference type="CDD" id="cd16935">
    <property type="entry name" value="HATPase_AgrC-ComD-like"/>
    <property type="match status" value="1"/>
</dbReference>
<dbReference type="SUPFAM" id="SSF55874">
    <property type="entry name" value="ATPase domain of HSP90 chaperone/DNA topoisomerase II/histidine kinase"/>
    <property type="match status" value="1"/>
</dbReference>
<dbReference type="InterPro" id="IPR036890">
    <property type="entry name" value="HATPase_C_sf"/>
</dbReference>
<gene>
    <name evidence="3" type="ORF">EUA98_00640</name>
</gene>
<dbReference type="Pfam" id="PF14501">
    <property type="entry name" value="HATPase_c_5"/>
    <property type="match status" value="1"/>
</dbReference>
<feature type="transmembrane region" description="Helical" evidence="1">
    <location>
        <begin position="61"/>
        <end position="83"/>
    </location>
</feature>
<evidence type="ECO:0000313" key="4">
    <source>
        <dbReference type="Proteomes" id="UP000293764"/>
    </source>
</evidence>
<feature type="transmembrane region" description="Helical" evidence="1">
    <location>
        <begin position="12"/>
        <end position="29"/>
    </location>
</feature>
<sequence>MIQEVLPDIPRFYTALAEWSACVVYVLLIRKRLPRARLVLAAGVGLGALLGMQHLASALPIALWVVGMTLAVATMYLIIVVCAEVSALAAWYFVARAFVLAELVASLQWQLQTFFLATPAERSPGSVVLLVLVYGAGFSAAYAIERRHFPADQPVDVDSRGVLSAAATAVITFLISNISFMSTNTPFSGRLGLEIFYIRTLVDLAGYVALYAQQGQRLELRRAAEVEAMDRLLHSQHEQYLQARNNIDVVNRKYHDLKHYIGAIRAEASADTRATYLDQLEHSIRPYGTQVETGNIVLDTILTTKSADCAHLGITLTCVADGAALDFMSPMDVAALVGNALDNAIEAAVALPDPERRLLRVAVHRQDSFVMLRFENYYEGDLTFEDGLPQTTKGGDNLHHGYGLRNIRQVSEHYGGTLTVHAEDGWFIVRVLIPVPGPLS</sequence>
<feature type="transmembrane region" description="Helical" evidence="1">
    <location>
        <begin position="165"/>
        <end position="183"/>
    </location>
</feature>
<feature type="transmembrane region" description="Helical" evidence="1">
    <location>
        <begin position="36"/>
        <end position="55"/>
    </location>
</feature>
<keyword evidence="4" id="KW-1185">Reference proteome</keyword>
<keyword evidence="1" id="KW-0472">Membrane</keyword>
<dbReference type="EMBL" id="SDWW01000001">
    <property type="protein sequence ID" value="RYV53024.1"/>
    <property type="molecule type" value="Genomic_DNA"/>
</dbReference>
<keyword evidence="1" id="KW-0812">Transmembrane</keyword>
<evidence type="ECO:0000259" key="2">
    <source>
        <dbReference type="Pfam" id="PF14501"/>
    </source>
</evidence>
<dbReference type="RefSeq" id="WP_130100723.1">
    <property type="nucleotide sequence ID" value="NZ_SDWW01000001.1"/>
</dbReference>
<dbReference type="InterPro" id="IPR032834">
    <property type="entry name" value="NatK-like_C"/>
</dbReference>
<comment type="caution">
    <text evidence="3">The sequence shown here is derived from an EMBL/GenBank/DDBJ whole genome shotgun (WGS) entry which is preliminary data.</text>
</comment>
<proteinExistence type="predicted"/>